<evidence type="ECO:0000313" key="4">
    <source>
        <dbReference type="Proteomes" id="UP001320245"/>
    </source>
</evidence>
<dbReference type="AlphaFoldDB" id="A0AAN9UE23"/>
<protein>
    <recommendedName>
        <fullName evidence="2">DUF7053 domain-containing protein</fullName>
    </recommendedName>
</protein>
<reference evidence="3 4" key="1">
    <citation type="journal article" date="2023" name="PLoS ONE">
        <title>Cytospora paraplurivora sp. nov. isolated from orchards with fruit tree decline syndrome in Ontario, Canada.</title>
        <authorList>
            <person name="Ilyukhin E."/>
            <person name="Nguyen H.D.T."/>
            <person name="Castle A.J."/>
            <person name="Ellouze W."/>
        </authorList>
    </citation>
    <scope>NUCLEOTIDE SEQUENCE [LARGE SCALE GENOMIC DNA]</scope>
    <source>
        <strain evidence="3 4">FDS-564</strain>
    </source>
</reference>
<dbReference type="Pfam" id="PF23155">
    <property type="entry name" value="DUF7053"/>
    <property type="match status" value="1"/>
</dbReference>
<dbReference type="EMBL" id="JAJSPL020000017">
    <property type="protein sequence ID" value="KAK7741723.1"/>
    <property type="molecule type" value="Genomic_DNA"/>
</dbReference>
<gene>
    <name evidence="3" type="ORF">SLS53_004783</name>
</gene>
<name>A0AAN9UE23_9PEZI</name>
<feature type="region of interest" description="Disordered" evidence="1">
    <location>
        <begin position="202"/>
        <end position="229"/>
    </location>
</feature>
<evidence type="ECO:0000313" key="3">
    <source>
        <dbReference type="EMBL" id="KAK7741723.1"/>
    </source>
</evidence>
<evidence type="ECO:0000259" key="2">
    <source>
        <dbReference type="Pfam" id="PF23155"/>
    </source>
</evidence>
<dbReference type="Proteomes" id="UP001320245">
    <property type="component" value="Unassembled WGS sequence"/>
</dbReference>
<sequence length="229" mass="25214">MPATHTIELHFPLPAYLSRDLVIQHLQTYEPLITPHPYLQRYDRRTVDVSDLVDDPFFTEDGWKIESYVVVERVPIIPLLGLSKEVKIPATFQSFPSGARCRADASGGAVRVWSTYEVARRDLGAEFERAGRADSDGVGHNGRDRDVLDDAAGLGGGGFPGAGEWELVERARVECSAILKPFVVRSFEAAHRDLCRKVIDGLKGKTSRDHPPAAEETPVRVSPASAVVK</sequence>
<organism evidence="3 4">
    <name type="scientific">Cytospora paraplurivora</name>
    <dbReference type="NCBI Taxonomy" id="2898453"/>
    <lineage>
        <taxon>Eukaryota</taxon>
        <taxon>Fungi</taxon>
        <taxon>Dikarya</taxon>
        <taxon>Ascomycota</taxon>
        <taxon>Pezizomycotina</taxon>
        <taxon>Sordariomycetes</taxon>
        <taxon>Sordariomycetidae</taxon>
        <taxon>Diaporthales</taxon>
        <taxon>Cytosporaceae</taxon>
        <taxon>Cytospora</taxon>
    </lineage>
</organism>
<comment type="caution">
    <text evidence="3">The sequence shown here is derived from an EMBL/GenBank/DDBJ whole genome shotgun (WGS) entry which is preliminary data.</text>
</comment>
<dbReference type="InterPro" id="IPR055481">
    <property type="entry name" value="DUF7053"/>
</dbReference>
<proteinExistence type="predicted"/>
<accession>A0AAN9UE23</accession>
<evidence type="ECO:0000256" key="1">
    <source>
        <dbReference type="SAM" id="MobiDB-lite"/>
    </source>
</evidence>
<keyword evidence="4" id="KW-1185">Reference proteome</keyword>
<feature type="domain" description="DUF7053" evidence="2">
    <location>
        <begin position="4"/>
        <end position="200"/>
    </location>
</feature>
<feature type="compositionally biased region" description="Basic and acidic residues" evidence="1">
    <location>
        <begin position="202"/>
        <end position="213"/>
    </location>
</feature>
<dbReference type="PANTHER" id="PTHR38117:SF1">
    <property type="entry name" value="DUF3074 DOMAIN-CONTAINING PROTEIN"/>
    <property type="match status" value="1"/>
</dbReference>
<dbReference type="PANTHER" id="PTHR38117">
    <property type="entry name" value="NACHT AND WD40 DOMAIN PROTEIN"/>
    <property type="match status" value="1"/>
</dbReference>